<protein>
    <submittedName>
        <fullName evidence="2">Putative ammonia monooxygenase</fullName>
    </submittedName>
</protein>
<sequence length="377" mass="39319">MHPASFAAPRVRDDALPPVETPGAVSRTPVPLQWLALLALSILIGSLLELVGMPAAMLLGPMIAAIVIAVFGTTIAVPKAPYHGAQAAIGCLVASSITLEILATFLRDWPLYVGVVLAVVTASGVLGALMSRWHVLPGTTAVWGSWPGAATAMMVMAEAFGADARLVGFMQYLRVIFVAFAAALMARFWTGSDAAAYAGAAIVWFPALDWSHFGPALGFVGLGILVGRFPKVPAGPFLLPMAIAVALTLGGVVQFQLPEWFLVLGYGILGWKIGLGFTRAVLAHAWRALPKIVGSIVLLMAFCGGIAALLHVWLGIDPVTAYLATSPGGMDSIAIIAASTDVDLPFVMALQTVRFVIVLVAGPPIARLVASRIGARD</sequence>
<dbReference type="Proteomes" id="UP000000321">
    <property type="component" value="Unassembled WGS sequence"/>
</dbReference>
<organism evidence="2 3">
    <name type="scientific">Aurantimonas manganoxydans (strain ATCC BAA-1229 / DSM 21871 / SI85-9A1)</name>
    <dbReference type="NCBI Taxonomy" id="287752"/>
    <lineage>
        <taxon>Bacteria</taxon>
        <taxon>Pseudomonadati</taxon>
        <taxon>Pseudomonadota</taxon>
        <taxon>Alphaproteobacteria</taxon>
        <taxon>Hyphomicrobiales</taxon>
        <taxon>Aurantimonadaceae</taxon>
        <taxon>Aurantimonas</taxon>
    </lineage>
</organism>
<evidence type="ECO:0000256" key="1">
    <source>
        <dbReference type="SAM" id="Phobius"/>
    </source>
</evidence>
<dbReference type="PANTHER" id="PTHR38457">
    <property type="entry name" value="REGULATOR ABRB-RELATED"/>
    <property type="match status" value="1"/>
</dbReference>
<comment type="caution">
    <text evidence="2">The sequence shown here is derived from an EMBL/GenBank/DDBJ whole genome shotgun (WGS) entry which is preliminary data.</text>
</comment>
<name>Q1YM45_AURMS</name>
<keyword evidence="2" id="KW-0503">Monooxygenase</keyword>
<dbReference type="AlphaFoldDB" id="Q1YM45"/>
<feature type="transmembrane region" description="Helical" evidence="1">
    <location>
        <begin position="83"/>
        <end position="102"/>
    </location>
</feature>
<feature type="transmembrane region" description="Helical" evidence="1">
    <location>
        <begin position="141"/>
        <end position="160"/>
    </location>
</feature>
<feature type="transmembrane region" description="Helical" evidence="1">
    <location>
        <begin position="352"/>
        <end position="370"/>
    </location>
</feature>
<gene>
    <name evidence="2" type="ORF">SI859A1_02352</name>
</gene>
<feature type="transmembrane region" description="Helical" evidence="1">
    <location>
        <begin position="172"/>
        <end position="190"/>
    </location>
</feature>
<dbReference type="InterPro" id="IPR017516">
    <property type="entry name" value="AbrB_dup"/>
</dbReference>
<dbReference type="PIRSF" id="PIRSF038991">
    <property type="entry name" value="Protein_AbrB"/>
    <property type="match status" value="1"/>
</dbReference>
<dbReference type="GO" id="GO:0004497">
    <property type="term" value="F:monooxygenase activity"/>
    <property type="evidence" value="ECO:0007669"/>
    <property type="project" value="UniProtKB-KW"/>
</dbReference>
<reference evidence="2 3" key="1">
    <citation type="journal article" date="2008" name="Appl. Environ. Microbiol.">
        <title>Genomic insights into Mn(II) oxidation by the marine alphaproteobacterium Aurantimonas sp. strain SI85-9A1.</title>
        <authorList>
            <person name="Dick G.J."/>
            <person name="Podell S."/>
            <person name="Johnson H.A."/>
            <person name="Rivera-Espinoza Y."/>
            <person name="Bernier-Latmani R."/>
            <person name="McCarthy J.K."/>
            <person name="Torpey J.W."/>
            <person name="Clement B.G."/>
            <person name="Gaasterland T."/>
            <person name="Tebo B.M."/>
        </authorList>
    </citation>
    <scope>NUCLEOTIDE SEQUENCE [LARGE SCALE GENOMIC DNA]</scope>
    <source>
        <strain evidence="2 3">SI85-9A1</strain>
    </source>
</reference>
<feature type="transmembrane region" description="Helical" evidence="1">
    <location>
        <begin position="210"/>
        <end position="230"/>
    </location>
</feature>
<evidence type="ECO:0000313" key="2">
    <source>
        <dbReference type="EMBL" id="EAS51536.1"/>
    </source>
</evidence>
<dbReference type="InterPro" id="IPR007820">
    <property type="entry name" value="AbrB_fam"/>
</dbReference>
<keyword evidence="1" id="KW-1133">Transmembrane helix</keyword>
<dbReference type="BioCyc" id="AURANTIMONAS:SI859A1_02352-MONOMER"/>
<feature type="transmembrane region" description="Helical" evidence="1">
    <location>
        <begin position="109"/>
        <end position="129"/>
    </location>
</feature>
<dbReference type="GO" id="GO:0016020">
    <property type="term" value="C:membrane"/>
    <property type="evidence" value="ECO:0007669"/>
    <property type="project" value="InterPro"/>
</dbReference>
<feature type="transmembrane region" description="Helical" evidence="1">
    <location>
        <begin position="32"/>
        <end position="51"/>
    </location>
</feature>
<keyword evidence="1" id="KW-0472">Membrane</keyword>
<evidence type="ECO:0000313" key="3">
    <source>
        <dbReference type="Proteomes" id="UP000000321"/>
    </source>
</evidence>
<dbReference type="Pfam" id="PF05145">
    <property type="entry name" value="AbrB"/>
    <property type="match status" value="1"/>
</dbReference>
<feature type="transmembrane region" description="Helical" evidence="1">
    <location>
        <begin position="58"/>
        <end position="77"/>
    </location>
</feature>
<keyword evidence="1" id="KW-0812">Transmembrane</keyword>
<dbReference type="GO" id="GO:0010468">
    <property type="term" value="P:regulation of gene expression"/>
    <property type="evidence" value="ECO:0007669"/>
    <property type="project" value="InterPro"/>
</dbReference>
<proteinExistence type="predicted"/>
<keyword evidence="2" id="KW-0560">Oxidoreductase</keyword>
<feature type="transmembrane region" description="Helical" evidence="1">
    <location>
        <begin position="237"/>
        <end position="257"/>
    </location>
</feature>
<feature type="transmembrane region" description="Helical" evidence="1">
    <location>
        <begin position="263"/>
        <end position="282"/>
    </location>
</feature>
<dbReference type="EMBL" id="AAPJ01000001">
    <property type="protein sequence ID" value="EAS51536.1"/>
    <property type="molecule type" value="Genomic_DNA"/>
</dbReference>
<keyword evidence="3" id="KW-1185">Reference proteome</keyword>
<accession>Q1YM45</accession>
<dbReference type="NCBIfam" id="TIGR03082">
    <property type="entry name" value="Gneg_AbrB_dup"/>
    <property type="match status" value="2"/>
</dbReference>
<dbReference type="PANTHER" id="PTHR38457:SF1">
    <property type="entry name" value="REGULATOR ABRB-RELATED"/>
    <property type="match status" value="1"/>
</dbReference>
<dbReference type="HOGENOM" id="CLU_050210_0_1_5"/>
<feature type="transmembrane region" description="Helical" evidence="1">
    <location>
        <begin position="294"/>
        <end position="316"/>
    </location>
</feature>